<reference evidence="2 4" key="2">
    <citation type="submission" date="2013-03" db="EMBL/GenBank/DDBJ databases">
        <title>The Genome Sequence of Enterococcus malodoratus ATCC_43197 (PacBio/Illumina hybrid assembly).</title>
        <authorList>
            <consortium name="The Broad Institute Genomics Platform"/>
            <consortium name="The Broad Institute Genome Sequencing Center for Infectious Disease"/>
            <person name="Earl A."/>
            <person name="Russ C."/>
            <person name="Gilmore M."/>
            <person name="Surin D."/>
            <person name="Walker B."/>
            <person name="Young S."/>
            <person name="Zeng Q."/>
            <person name="Gargeya S."/>
            <person name="Fitzgerald M."/>
            <person name="Haas B."/>
            <person name="Abouelleil A."/>
            <person name="Allen A.W."/>
            <person name="Alvarado L."/>
            <person name="Arachchi H.M."/>
            <person name="Berlin A.M."/>
            <person name="Chapman S.B."/>
            <person name="Gainer-Dewar J."/>
            <person name="Goldberg J."/>
            <person name="Griggs A."/>
            <person name="Gujja S."/>
            <person name="Hansen M."/>
            <person name="Howarth C."/>
            <person name="Imamovic A."/>
            <person name="Ireland A."/>
            <person name="Larimer J."/>
            <person name="McCowan C."/>
            <person name="Murphy C."/>
            <person name="Pearson M."/>
            <person name="Poon T.W."/>
            <person name="Priest M."/>
            <person name="Roberts A."/>
            <person name="Saif S."/>
            <person name="Shea T."/>
            <person name="Sisk P."/>
            <person name="Sykes S."/>
            <person name="Wortman J."/>
            <person name="Nusbaum C."/>
            <person name="Birren B."/>
        </authorList>
    </citation>
    <scope>NUCLEOTIDE SEQUENCE [LARGE SCALE GENOMIC DNA]</scope>
    <source>
        <strain evidence="2 4">ATCC 43197</strain>
    </source>
</reference>
<sequence>MKRLVNDGYEVVEEMLEGYAAANVKGHNKMLVLGH</sequence>
<evidence type="ECO:0000313" key="2">
    <source>
        <dbReference type="EMBL" id="EOT67235.1"/>
    </source>
</evidence>
<evidence type="ECO:0000313" key="4">
    <source>
        <dbReference type="Proteomes" id="UP000014148"/>
    </source>
</evidence>
<evidence type="ECO:0000313" key="3">
    <source>
        <dbReference type="Proteomes" id="UP000013783"/>
    </source>
</evidence>
<comment type="caution">
    <text evidence="1">The sequence shown here is derived from an EMBL/GenBank/DDBJ whole genome shotgun (WGS) entry which is preliminary data.</text>
</comment>
<name>R2NN87_9ENTE</name>
<evidence type="ECO:0000313" key="1">
    <source>
        <dbReference type="EMBL" id="EOH73477.1"/>
    </source>
</evidence>
<accession>R2NN87</accession>
<protein>
    <submittedName>
        <fullName evidence="1">Uncharacterized protein</fullName>
    </submittedName>
</protein>
<dbReference type="AlphaFoldDB" id="R2NN87"/>
<reference evidence="1 3" key="1">
    <citation type="submission" date="2013-02" db="EMBL/GenBank/DDBJ databases">
        <title>The Genome Sequence of Enterococcus malodoratus ATCC_43197.</title>
        <authorList>
            <consortium name="The Broad Institute Genome Sequencing Platform"/>
            <consortium name="The Broad Institute Genome Sequencing Center for Infectious Disease"/>
            <person name="Earl A.M."/>
            <person name="Gilmore M.S."/>
            <person name="Lebreton F."/>
            <person name="Walker B."/>
            <person name="Young S.K."/>
            <person name="Zeng Q."/>
            <person name="Gargeya S."/>
            <person name="Fitzgerald M."/>
            <person name="Haas B."/>
            <person name="Abouelleil A."/>
            <person name="Alvarado L."/>
            <person name="Arachchi H.M."/>
            <person name="Berlin A.M."/>
            <person name="Chapman S.B."/>
            <person name="Dewar J."/>
            <person name="Goldberg J."/>
            <person name="Griggs A."/>
            <person name="Gujja S."/>
            <person name="Hansen M."/>
            <person name="Howarth C."/>
            <person name="Imamovic A."/>
            <person name="Larimer J."/>
            <person name="McCowan C."/>
            <person name="Murphy C."/>
            <person name="Neiman D."/>
            <person name="Pearson M."/>
            <person name="Priest M."/>
            <person name="Roberts A."/>
            <person name="Saif S."/>
            <person name="Shea T."/>
            <person name="Sisk P."/>
            <person name="Sykes S."/>
            <person name="Wortman J."/>
            <person name="Nusbaum C."/>
            <person name="Birren B."/>
        </authorList>
    </citation>
    <scope>NUCLEOTIDE SEQUENCE [LARGE SCALE GENOMIC DNA]</scope>
    <source>
        <strain evidence="1 3">ATCC 43197</strain>
    </source>
</reference>
<dbReference type="EMBL" id="ASWA01000003">
    <property type="protein sequence ID" value="EOT67235.1"/>
    <property type="molecule type" value="Genomic_DNA"/>
</dbReference>
<dbReference type="Proteomes" id="UP000013783">
    <property type="component" value="Unassembled WGS sequence"/>
</dbReference>
<gene>
    <name evidence="2" type="ORF">I585_02756</name>
    <name evidence="1" type="ORF">UAI_03574</name>
</gene>
<proteinExistence type="predicted"/>
<keyword evidence="4" id="KW-1185">Reference proteome</keyword>
<dbReference type="Proteomes" id="UP000014148">
    <property type="component" value="Unassembled WGS sequence"/>
</dbReference>
<organism evidence="1 3">
    <name type="scientific">Enterococcus malodoratus ATCC 43197</name>
    <dbReference type="NCBI Taxonomy" id="1158601"/>
    <lineage>
        <taxon>Bacteria</taxon>
        <taxon>Bacillati</taxon>
        <taxon>Bacillota</taxon>
        <taxon>Bacilli</taxon>
        <taxon>Lactobacillales</taxon>
        <taxon>Enterococcaceae</taxon>
        <taxon>Enterococcus</taxon>
    </lineage>
</organism>
<dbReference type="EMBL" id="AJAK01000024">
    <property type="protein sequence ID" value="EOH73477.1"/>
    <property type="molecule type" value="Genomic_DNA"/>
</dbReference>